<dbReference type="PANTHER" id="PTHR35106:SF4">
    <property type="entry name" value="OS09G0485800 PROTEIN"/>
    <property type="match status" value="1"/>
</dbReference>
<accession>A0A2G5E3C2</accession>
<dbReference type="OrthoDB" id="4573at2759"/>
<dbReference type="EMBL" id="KZ305030">
    <property type="protein sequence ID" value="PIA50255.1"/>
    <property type="molecule type" value="Genomic_DNA"/>
</dbReference>
<reference evidence="1 2" key="1">
    <citation type="submission" date="2017-09" db="EMBL/GenBank/DDBJ databases">
        <title>WGS assembly of Aquilegia coerulea Goldsmith.</title>
        <authorList>
            <person name="Hodges S."/>
            <person name="Kramer E."/>
            <person name="Nordborg M."/>
            <person name="Tomkins J."/>
            <person name="Borevitz J."/>
            <person name="Derieg N."/>
            <person name="Yan J."/>
            <person name="Mihaltcheva S."/>
            <person name="Hayes R.D."/>
            <person name="Rokhsar D."/>
        </authorList>
    </citation>
    <scope>NUCLEOTIDE SEQUENCE [LARGE SCALE GENOMIC DNA]</scope>
    <source>
        <strain evidence="2">cv. Goldsmith</strain>
    </source>
</reference>
<dbReference type="PANTHER" id="PTHR35106">
    <property type="entry name" value="BNAA07G25190D PROTEIN"/>
    <property type="match status" value="1"/>
</dbReference>
<gene>
    <name evidence="1" type="ORF">AQUCO_01300773v1</name>
</gene>
<protein>
    <submittedName>
        <fullName evidence="1">Uncharacterized protein</fullName>
    </submittedName>
</protein>
<sequence>MALQLQACNFLQNFYWKSSSCKNLQVQSSKINNNQRKLVKSSEIPIEKQCLRCNILYQDKHNSPTSCSFHGHITGEKGLFALAPPHQGIDGEWTDSSGVIVYKWNESGNRPNTGHANWKKRWSCCSEYGENAPPCCRGWHVSYDDGFTLY</sequence>
<organism evidence="1 2">
    <name type="scientific">Aquilegia coerulea</name>
    <name type="common">Rocky mountain columbine</name>
    <dbReference type="NCBI Taxonomy" id="218851"/>
    <lineage>
        <taxon>Eukaryota</taxon>
        <taxon>Viridiplantae</taxon>
        <taxon>Streptophyta</taxon>
        <taxon>Embryophyta</taxon>
        <taxon>Tracheophyta</taxon>
        <taxon>Spermatophyta</taxon>
        <taxon>Magnoliopsida</taxon>
        <taxon>Ranunculales</taxon>
        <taxon>Ranunculaceae</taxon>
        <taxon>Thalictroideae</taxon>
        <taxon>Aquilegia</taxon>
    </lineage>
</organism>
<dbReference type="Proteomes" id="UP000230069">
    <property type="component" value="Unassembled WGS sequence"/>
</dbReference>
<dbReference type="InParanoid" id="A0A2G5E3C2"/>
<evidence type="ECO:0000313" key="1">
    <source>
        <dbReference type="EMBL" id="PIA50255.1"/>
    </source>
</evidence>
<proteinExistence type="predicted"/>
<name>A0A2G5E3C2_AQUCA</name>
<evidence type="ECO:0000313" key="2">
    <source>
        <dbReference type="Proteomes" id="UP000230069"/>
    </source>
</evidence>
<keyword evidence="2" id="KW-1185">Reference proteome</keyword>
<dbReference type="AlphaFoldDB" id="A0A2G5E3C2"/>